<feature type="transmembrane region" description="Helical" evidence="7">
    <location>
        <begin position="253"/>
        <end position="274"/>
    </location>
</feature>
<dbReference type="OrthoDB" id="5292592at2"/>
<dbReference type="InterPro" id="IPR038766">
    <property type="entry name" value="Membrane_comp_ABC_pdt"/>
</dbReference>
<feature type="domain" description="ABC3 transporter permease C-terminal" evidence="8">
    <location>
        <begin position="739"/>
        <end position="849"/>
    </location>
</feature>
<proteinExistence type="predicted"/>
<dbReference type="PANTHER" id="PTHR30287:SF1">
    <property type="entry name" value="INNER MEMBRANE PROTEIN"/>
    <property type="match status" value="1"/>
</dbReference>
<dbReference type="GO" id="GO:0005886">
    <property type="term" value="C:plasma membrane"/>
    <property type="evidence" value="ECO:0007669"/>
    <property type="project" value="UniProtKB-SubCell"/>
</dbReference>
<evidence type="ECO:0000256" key="2">
    <source>
        <dbReference type="ARBA" id="ARBA00022475"/>
    </source>
</evidence>
<accession>A0A437QSZ8</accession>
<feature type="compositionally biased region" description="Basic and acidic residues" evidence="6">
    <location>
        <begin position="552"/>
        <end position="576"/>
    </location>
</feature>
<organism evidence="9 10">
    <name type="scientific">Rheinheimera riviphila</name>
    <dbReference type="NCBI Taxonomy" id="1834037"/>
    <lineage>
        <taxon>Bacteria</taxon>
        <taxon>Pseudomonadati</taxon>
        <taxon>Pseudomonadota</taxon>
        <taxon>Gammaproteobacteria</taxon>
        <taxon>Chromatiales</taxon>
        <taxon>Chromatiaceae</taxon>
        <taxon>Rheinheimera</taxon>
    </lineage>
</organism>
<feature type="transmembrane region" description="Helical" evidence="7">
    <location>
        <begin position="280"/>
        <end position="298"/>
    </location>
</feature>
<feature type="transmembrane region" description="Helical" evidence="7">
    <location>
        <begin position="465"/>
        <end position="483"/>
    </location>
</feature>
<dbReference type="EMBL" id="SACS01000008">
    <property type="protein sequence ID" value="RVU37625.1"/>
    <property type="molecule type" value="Genomic_DNA"/>
</dbReference>
<evidence type="ECO:0000313" key="10">
    <source>
        <dbReference type="Proteomes" id="UP000283077"/>
    </source>
</evidence>
<dbReference type="AlphaFoldDB" id="A0A437QSZ8"/>
<feature type="transmembrane region" description="Helical" evidence="7">
    <location>
        <begin position="305"/>
        <end position="327"/>
    </location>
</feature>
<keyword evidence="2" id="KW-1003">Cell membrane</keyword>
<keyword evidence="10" id="KW-1185">Reference proteome</keyword>
<feature type="transmembrane region" description="Helical" evidence="7">
    <location>
        <begin position="412"/>
        <end position="435"/>
    </location>
</feature>
<evidence type="ECO:0000256" key="7">
    <source>
        <dbReference type="SAM" id="Phobius"/>
    </source>
</evidence>
<dbReference type="InterPro" id="IPR003838">
    <property type="entry name" value="ABC3_permease_C"/>
</dbReference>
<comment type="subcellular location">
    <subcellularLocation>
        <location evidence="1">Cell membrane</location>
        <topology evidence="1">Multi-pass membrane protein</topology>
    </subcellularLocation>
</comment>
<gene>
    <name evidence="9" type="ORF">EOE67_09080</name>
</gene>
<feature type="transmembrane region" description="Helical" evidence="7">
    <location>
        <begin position="20"/>
        <end position="40"/>
    </location>
</feature>
<sequence length="862" mass="94541">MWPNVAWRLFWRELKRGELWVIAFALCLAVFTVVSLSGITESVRSALAQRSANFIAADKILRSSLPFNEAIFEKAATLQVKSAKQMQFSTMVFAGDEMQLVSVKAVSASYPLRGKLTLRQHEAVDAPIVPTFSQGEVFLEPRLLQLLQIKAGDMIEVGVSQLKVAGVIAEEPDAPLSVFGNAPRLLMHVDDVAATEVVQPGSRIGYRYQFAGSDALLTQLETEVKSLLTLHDRWQKLDRESAVGSALDRAEKFLLLAGLLGIVLAACAAAVAASQYSQRHAMSVAVIKALGVTTATARKIYASHLSLVTLLSVSIGLALGQFASSSAQWAIVNWLGDYQAEFSSRPLWLGLLTAVICAGLFSARPIWRLAAVPALNVLRQRQQEWQFDIWHLATGAVAVWLLMWLFSGDLWLSAWLFLLCVAFAALLLGMAAVIVKVAKPMSAGQSSALRLALANLRRRLWPNSFQLITFSLALFLTLLLYFLRAELIGQWQQQVPVGAANQFLVNITEAEKPQISALLTKNQLTAGNYYPMISGRVLSVNNETLTEPDAENSDKAESENRDTANRDTAERKKGEQQADQTGTAANAETAERRRGIGRELNLTWLSQMPANNEVVKGQWFVDGGKAEVSVEVELAERLDLAIGDTIGFSVGGQQFSAKVSSFRKVDWNSLQPNFFMILSPDLMATFPATYLTAFYLPPAQQPLLNQLARQFPTVSVLSVDNILKQINDIIAQVSLALTVILALVFAAAVLVLVAQVQATLEQRQQELAILRTLGAKTVFLRRAVLAEFAALGLMAGVFATVLAEILLAVLQVRLFELPFSLHWNLWWIGPGLGMLLITGLGYLLLRKLLIVDAPTLLRRALQ</sequence>
<dbReference type="PANTHER" id="PTHR30287">
    <property type="entry name" value="MEMBRANE COMPONENT OF PREDICTED ABC SUPERFAMILY METABOLITE UPTAKE TRANSPORTER"/>
    <property type="match status" value="1"/>
</dbReference>
<feature type="transmembrane region" description="Helical" evidence="7">
    <location>
        <begin position="729"/>
        <end position="754"/>
    </location>
</feature>
<evidence type="ECO:0000313" key="9">
    <source>
        <dbReference type="EMBL" id="RVU37625.1"/>
    </source>
</evidence>
<evidence type="ECO:0000256" key="3">
    <source>
        <dbReference type="ARBA" id="ARBA00022692"/>
    </source>
</evidence>
<feature type="domain" description="ABC3 transporter permease C-terminal" evidence="8">
    <location>
        <begin position="257"/>
        <end position="371"/>
    </location>
</feature>
<evidence type="ECO:0000256" key="1">
    <source>
        <dbReference type="ARBA" id="ARBA00004651"/>
    </source>
</evidence>
<evidence type="ECO:0000256" key="6">
    <source>
        <dbReference type="SAM" id="MobiDB-lite"/>
    </source>
</evidence>
<dbReference type="Pfam" id="PF02687">
    <property type="entry name" value="FtsX"/>
    <property type="match status" value="2"/>
</dbReference>
<evidence type="ECO:0000256" key="5">
    <source>
        <dbReference type="ARBA" id="ARBA00023136"/>
    </source>
</evidence>
<comment type="caution">
    <text evidence="9">The sequence shown here is derived from an EMBL/GenBank/DDBJ whole genome shotgun (WGS) entry which is preliminary data.</text>
</comment>
<feature type="transmembrane region" description="Helical" evidence="7">
    <location>
        <begin position="347"/>
        <end position="367"/>
    </location>
</feature>
<protein>
    <submittedName>
        <fullName evidence="9">FtsX-like permease family protein</fullName>
    </submittedName>
</protein>
<keyword evidence="3 7" id="KW-0812">Transmembrane</keyword>
<feature type="transmembrane region" description="Helical" evidence="7">
    <location>
        <begin position="824"/>
        <end position="845"/>
    </location>
</feature>
<evidence type="ECO:0000256" key="4">
    <source>
        <dbReference type="ARBA" id="ARBA00022989"/>
    </source>
</evidence>
<dbReference type="Proteomes" id="UP000283077">
    <property type="component" value="Unassembled WGS sequence"/>
</dbReference>
<keyword evidence="4 7" id="KW-1133">Transmembrane helix</keyword>
<keyword evidence="5 7" id="KW-0472">Membrane</keyword>
<feature type="transmembrane region" description="Helical" evidence="7">
    <location>
        <begin position="387"/>
        <end position="406"/>
    </location>
</feature>
<evidence type="ECO:0000259" key="8">
    <source>
        <dbReference type="Pfam" id="PF02687"/>
    </source>
</evidence>
<name>A0A437QSZ8_9GAMM</name>
<feature type="transmembrane region" description="Helical" evidence="7">
    <location>
        <begin position="788"/>
        <end position="812"/>
    </location>
</feature>
<feature type="region of interest" description="Disordered" evidence="6">
    <location>
        <begin position="545"/>
        <end position="592"/>
    </location>
</feature>
<reference evidence="9 10" key="1">
    <citation type="submission" date="2019-01" db="EMBL/GenBank/DDBJ databases">
        <authorList>
            <person name="Chen W.-M."/>
        </authorList>
    </citation>
    <scope>NUCLEOTIDE SEQUENCE [LARGE SCALE GENOMIC DNA]</scope>
    <source>
        <strain evidence="9 10">KYPC3</strain>
    </source>
</reference>
<dbReference type="RefSeq" id="WP_127698780.1">
    <property type="nucleotide sequence ID" value="NZ_SACS01000008.1"/>
</dbReference>